<dbReference type="InterPro" id="IPR036691">
    <property type="entry name" value="Endo/exonu/phosph_ase_sf"/>
</dbReference>
<feature type="domain" description="Endonuclease/exonuclease/phosphatase" evidence="2">
    <location>
        <begin position="59"/>
        <end position="403"/>
    </location>
</feature>
<keyword evidence="4" id="KW-1185">Reference proteome</keyword>
<dbReference type="Pfam" id="PF03372">
    <property type="entry name" value="Exo_endo_phos"/>
    <property type="match status" value="1"/>
</dbReference>
<name>A0ABT1JF31_ACTCY</name>
<dbReference type="Proteomes" id="UP000791080">
    <property type="component" value="Unassembled WGS sequence"/>
</dbReference>
<sequence>MWSSTADPPSRRAPRDSTAPSTPPPRRTARATGRDTARIRPGSLGVPAPPTPGTVRVATFNTALSRPVEGGMAAELSDPAGSEQARLVAEVLQRVRPDIVLLAEFDHDADGAAATTFVRDYLAVPQLGAEPLRYDHRFLGPVNTGVPSGFDLDRDGAFDGPDDAWGYGHFPGQYGMLLLSRHPINVERVRTFRRFRWRDLPGALLPSAPDGSPHYPPEVLDRFPLSSKSHWDVPVQVGSRALHVLASHPTPPAFDGPERRNVRRNHDEVRFWVDYLSPGGADHLHDDAGTAGGLPPGAEFVVLGDLNADPSAGDREPGAIRRLLAAPRLVDTRPGSLGAVEAALRRGWSGTGWTATADFGVDGPGCLRVDYALPSAGTNPGASGVCWPPSWSALERLALASDHRLVWVDLRW</sequence>
<protein>
    <submittedName>
        <fullName evidence="3">Endonuclease/Exonuclease/phosphatase family protein</fullName>
    </submittedName>
</protein>
<feature type="region of interest" description="Disordered" evidence="1">
    <location>
        <begin position="1"/>
        <end position="53"/>
    </location>
</feature>
<proteinExistence type="predicted"/>
<dbReference type="InterPro" id="IPR005135">
    <property type="entry name" value="Endo/exonuclease/phosphatase"/>
</dbReference>
<organism evidence="3 4">
    <name type="scientific">Actinoalloteichus caeruleus DSM 43889</name>
    <dbReference type="NCBI Taxonomy" id="1120930"/>
    <lineage>
        <taxon>Bacteria</taxon>
        <taxon>Bacillati</taxon>
        <taxon>Actinomycetota</taxon>
        <taxon>Actinomycetes</taxon>
        <taxon>Pseudonocardiales</taxon>
        <taxon>Pseudonocardiaceae</taxon>
        <taxon>Actinoalloteichus</taxon>
        <taxon>Actinoalloteichus cyanogriseus</taxon>
    </lineage>
</organism>
<keyword evidence="3" id="KW-0255">Endonuclease</keyword>
<dbReference type="GO" id="GO:0004519">
    <property type="term" value="F:endonuclease activity"/>
    <property type="evidence" value="ECO:0007669"/>
    <property type="project" value="UniProtKB-KW"/>
</dbReference>
<dbReference type="EMBL" id="AUBJ02000001">
    <property type="protein sequence ID" value="MCP2331103.1"/>
    <property type="molecule type" value="Genomic_DNA"/>
</dbReference>
<evidence type="ECO:0000256" key="1">
    <source>
        <dbReference type="SAM" id="MobiDB-lite"/>
    </source>
</evidence>
<dbReference type="SUPFAM" id="SSF56219">
    <property type="entry name" value="DNase I-like"/>
    <property type="match status" value="1"/>
</dbReference>
<evidence type="ECO:0000313" key="4">
    <source>
        <dbReference type="Proteomes" id="UP000791080"/>
    </source>
</evidence>
<comment type="caution">
    <text evidence="3">The sequence shown here is derived from an EMBL/GenBank/DDBJ whole genome shotgun (WGS) entry which is preliminary data.</text>
</comment>
<dbReference type="Gene3D" id="3.60.10.10">
    <property type="entry name" value="Endonuclease/exonuclease/phosphatase"/>
    <property type="match status" value="1"/>
</dbReference>
<accession>A0ABT1JF31</accession>
<reference evidence="3 4" key="1">
    <citation type="submission" date="2013-07" db="EMBL/GenBank/DDBJ databases">
        <authorList>
            <consortium name="DOE Joint Genome Institute"/>
            <person name="Reeve W."/>
            <person name="Huntemann M."/>
            <person name="Han J."/>
            <person name="Chen A."/>
            <person name="Kyrpides N."/>
            <person name="Mavromatis K."/>
            <person name="Markowitz V."/>
            <person name="Palaniappan K."/>
            <person name="Ivanova N."/>
            <person name="Schaumberg A."/>
            <person name="Pati A."/>
            <person name="Liolios K."/>
            <person name="Nordberg H.P."/>
            <person name="Cantor M.N."/>
            <person name="Hua S.X."/>
            <person name="Woyke T."/>
        </authorList>
    </citation>
    <scope>NUCLEOTIDE SEQUENCE [LARGE SCALE GENOMIC DNA]</scope>
    <source>
        <strain evidence="3 4">DSM 43889</strain>
    </source>
</reference>
<gene>
    <name evidence="3" type="ORF">G443_001373</name>
</gene>
<reference evidence="3 4" key="2">
    <citation type="submission" date="2022-06" db="EMBL/GenBank/DDBJ databases">
        <title>Genomic Encyclopedia of Type Strains, Phase I: the one thousand microbial genomes (KMG-I) project.</title>
        <authorList>
            <person name="Kyrpides N."/>
        </authorList>
    </citation>
    <scope>NUCLEOTIDE SEQUENCE [LARGE SCALE GENOMIC DNA]</scope>
    <source>
        <strain evidence="3 4">DSM 43889</strain>
    </source>
</reference>
<dbReference type="RefSeq" id="WP_026420496.1">
    <property type="nucleotide sequence ID" value="NZ_AUBJ02000001.1"/>
</dbReference>
<evidence type="ECO:0000259" key="2">
    <source>
        <dbReference type="Pfam" id="PF03372"/>
    </source>
</evidence>
<keyword evidence="3" id="KW-0378">Hydrolase</keyword>
<keyword evidence="3" id="KW-0540">Nuclease</keyword>
<evidence type="ECO:0000313" key="3">
    <source>
        <dbReference type="EMBL" id="MCP2331103.1"/>
    </source>
</evidence>